<evidence type="ECO:0000313" key="1">
    <source>
        <dbReference type="EMBL" id="KAG2598292.1"/>
    </source>
</evidence>
<gene>
    <name evidence="1" type="ORF">PVAP13_5KG360507</name>
</gene>
<organism evidence="1 2">
    <name type="scientific">Panicum virgatum</name>
    <name type="common">Blackwell switchgrass</name>
    <dbReference type="NCBI Taxonomy" id="38727"/>
    <lineage>
        <taxon>Eukaryota</taxon>
        <taxon>Viridiplantae</taxon>
        <taxon>Streptophyta</taxon>
        <taxon>Embryophyta</taxon>
        <taxon>Tracheophyta</taxon>
        <taxon>Spermatophyta</taxon>
        <taxon>Magnoliopsida</taxon>
        <taxon>Liliopsida</taxon>
        <taxon>Poales</taxon>
        <taxon>Poaceae</taxon>
        <taxon>PACMAD clade</taxon>
        <taxon>Panicoideae</taxon>
        <taxon>Panicodae</taxon>
        <taxon>Paniceae</taxon>
        <taxon>Panicinae</taxon>
        <taxon>Panicum</taxon>
        <taxon>Panicum sect. Hiantes</taxon>
    </lineage>
</organism>
<dbReference type="EMBL" id="CM029045">
    <property type="protein sequence ID" value="KAG2598292.1"/>
    <property type="molecule type" value="Genomic_DNA"/>
</dbReference>
<dbReference type="AlphaFoldDB" id="A0A8T0SFY6"/>
<comment type="caution">
    <text evidence="1">The sequence shown here is derived from an EMBL/GenBank/DDBJ whole genome shotgun (WGS) entry which is preliminary data.</text>
</comment>
<evidence type="ECO:0000313" key="2">
    <source>
        <dbReference type="Proteomes" id="UP000823388"/>
    </source>
</evidence>
<dbReference type="Proteomes" id="UP000823388">
    <property type="component" value="Chromosome 5K"/>
</dbReference>
<keyword evidence="2" id="KW-1185">Reference proteome</keyword>
<name>A0A8T0SFY6_PANVG</name>
<protein>
    <submittedName>
        <fullName evidence="1">Uncharacterized protein</fullName>
    </submittedName>
</protein>
<reference evidence="1" key="1">
    <citation type="submission" date="2020-05" db="EMBL/GenBank/DDBJ databases">
        <title>WGS assembly of Panicum virgatum.</title>
        <authorList>
            <person name="Lovell J.T."/>
            <person name="Jenkins J."/>
            <person name="Shu S."/>
            <person name="Juenger T.E."/>
            <person name="Schmutz J."/>
        </authorList>
    </citation>
    <scope>NUCLEOTIDE SEQUENCE</scope>
    <source>
        <strain evidence="1">AP13</strain>
    </source>
</reference>
<accession>A0A8T0SFY6</accession>
<sequence>MSPARGKPVPAGCCASWVGRGVCPRRASLATSTGKQQHQIHNVVSRGQESCIAGAWHIAETNGRGC</sequence>
<proteinExistence type="predicted"/>